<evidence type="ECO:0000256" key="3">
    <source>
        <dbReference type="ARBA" id="ARBA00022801"/>
    </source>
</evidence>
<keyword evidence="4 5" id="KW-0269">Exonuclease</keyword>
<comment type="similarity">
    <text evidence="5 6">Belongs to the XseA family.</text>
</comment>
<name>A0A1I0VU19_9FIRM</name>
<dbReference type="GO" id="GO:0006308">
    <property type="term" value="P:DNA catabolic process"/>
    <property type="evidence" value="ECO:0007669"/>
    <property type="project" value="UniProtKB-UniRule"/>
</dbReference>
<keyword evidence="10" id="KW-1185">Reference proteome</keyword>
<comment type="subcellular location">
    <subcellularLocation>
        <location evidence="5 6">Cytoplasm</location>
    </subcellularLocation>
</comment>
<dbReference type="GO" id="GO:0009318">
    <property type="term" value="C:exodeoxyribonuclease VII complex"/>
    <property type="evidence" value="ECO:0007669"/>
    <property type="project" value="UniProtKB-UniRule"/>
</dbReference>
<dbReference type="Pfam" id="PF13742">
    <property type="entry name" value="tRNA_anti_2"/>
    <property type="match status" value="1"/>
</dbReference>
<dbReference type="InterPro" id="IPR025824">
    <property type="entry name" value="OB-fold_nuc-bd_dom"/>
</dbReference>
<comment type="subunit">
    <text evidence="5">Heterooligomer composed of large and small subunits.</text>
</comment>
<dbReference type="NCBIfam" id="TIGR00237">
    <property type="entry name" value="xseA"/>
    <property type="match status" value="1"/>
</dbReference>
<keyword evidence="1 5" id="KW-0963">Cytoplasm</keyword>
<dbReference type="GO" id="GO:0005737">
    <property type="term" value="C:cytoplasm"/>
    <property type="evidence" value="ECO:0007669"/>
    <property type="project" value="UniProtKB-SubCell"/>
</dbReference>
<evidence type="ECO:0000256" key="1">
    <source>
        <dbReference type="ARBA" id="ARBA00022490"/>
    </source>
</evidence>
<keyword evidence="3 5" id="KW-0378">Hydrolase</keyword>
<dbReference type="InterPro" id="IPR020579">
    <property type="entry name" value="Exonuc_VII_lsu_C"/>
</dbReference>
<evidence type="ECO:0000256" key="5">
    <source>
        <dbReference type="HAMAP-Rule" id="MF_00378"/>
    </source>
</evidence>
<reference evidence="9 10" key="1">
    <citation type="submission" date="2016-10" db="EMBL/GenBank/DDBJ databases">
        <authorList>
            <person name="de Groot N.N."/>
        </authorList>
    </citation>
    <scope>NUCLEOTIDE SEQUENCE [LARGE SCALE GENOMIC DNA]</scope>
    <source>
        <strain evidence="9 10">DSM 5522</strain>
    </source>
</reference>
<feature type="domain" description="Exonuclease VII large subunit C-terminal" evidence="7">
    <location>
        <begin position="123"/>
        <end position="337"/>
    </location>
</feature>
<feature type="domain" description="OB-fold nucleic acid binding" evidence="8">
    <location>
        <begin position="5"/>
        <end position="99"/>
    </location>
</feature>
<dbReference type="Pfam" id="PF02601">
    <property type="entry name" value="Exonuc_VII_L"/>
    <property type="match status" value="1"/>
</dbReference>
<dbReference type="PANTHER" id="PTHR30008">
    <property type="entry name" value="EXODEOXYRIBONUCLEASE 7 LARGE SUBUNIT"/>
    <property type="match status" value="1"/>
</dbReference>
<dbReference type="RefSeq" id="WP_092870264.1">
    <property type="nucleotide sequence ID" value="NZ_FOJY01000002.1"/>
</dbReference>
<proteinExistence type="inferred from homology"/>
<dbReference type="GO" id="GO:0003676">
    <property type="term" value="F:nucleic acid binding"/>
    <property type="evidence" value="ECO:0007669"/>
    <property type="project" value="InterPro"/>
</dbReference>
<accession>A0A1I0VU19</accession>
<gene>
    <name evidence="5" type="primary">xseA</name>
    <name evidence="9" type="ORF">SAMN05216249_102181</name>
</gene>
<dbReference type="EC" id="3.1.11.6" evidence="5"/>
<evidence type="ECO:0000259" key="8">
    <source>
        <dbReference type="Pfam" id="PF13742"/>
    </source>
</evidence>
<organism evidence="9 10">
    <name type="scientific">Acetitomaculum ruminis DSM 5522</name>
    <dbReference type="NCBI Taxonomy" id="1120918"/>
    <lineage>
        <taxon>Bacteria</taxon>
        <taxon>Bacillati</taxon>
        <taxon>Bacillota</taxon>
        <taxon>Clostridia</taxon>
        <taxon>Lachnospirales</taxon>
        <taxon>Lachnospiraceae</taxon>
        <taxon>Acetitomaculum</taxon>
    </lineage>
</organism>
<evidence type="ECO:0000259" key="7">
    <source>
        <dbReference type="Pfam" id="PF02601"/>
    </source>
</evidence>
<dbReference type="AlphaFoldDB" id="A0A1I0VU19"/>
<dbReference type="OrthoDB" id="9802795at2"/>
<keyword evidence="2 5" id="KW-0540">Nuclease</keyword>
<evidence type="ECO:0000313" key="9">
    <source>
        <dbReference type="EMBL" id="SFA79527.1"/>
    </source>
</evidence>
<comment type="catalytic activity">
    <reaction evidence="5 6">
        <text>Exonucleolytic cleavage in either 5'- to 3'- or 3'- to 5'-direction to yield nucleoside 5'-phosphates.</text>
        <dbReference type="EC" id="3.1.11.6"/>
    </reaction>
</comment>
<evidence type="ECO:0000313" key="10">
    <source>
        <dbReference type="Proteomes" id="UP000198838"/>
    </source>
</evidence>
<sequence length="401" mass="45150">MEKAYSVSQINGYIKSLFEQDFILGNAVVKGEISNCKYHSSGHIYFTLKDEKSTINAIMFSSYRSGLDFRMSEGQQVLVRGSIRVFDRDGKYQIYAREITLDGQGDLYKKFEQLKAELLEMGMFDEMYKVPIPVFIKKLGVVTAPTGAAIRDIINITKRRNPFVEIILYPAKVQGEGAAYSITKGIQALNNLGVDTIIVGRGGGSIEDLWAFNEEIVARAIFDSKVPVISAVGHETDFTIADFVADLRAPTPSAAAELAVYSYEGFLNTLKVYKDKLDIYEKNIISDKRLLVDSYKNAFRHLNPENIINDKKMYLLSFEDKLKYLMNLKLSNEKSRLSVYIERLKGLSPLEKLSSGFSYVSDEKGNMINSINNVEKGDCININVKDGSIKAKVVDKIRETY</sequence>
<dbReference type="GO" id="GO:0008855">
    <property type="term" value="F:exodeoxyribonuclease VII activity"/>
    <property type="evidence" value="ECO:0007669"/>
    <property type="project" value="UniProtKB-UniRule"/>
</dbReference>
<dbReference type="Proteomes" id="UP000198838">
    <property type="component" value="Unassembled WGS sequence"/>
</dbReference>
<dbReference type="InterPro" id="IPR003753">
    <property type="entry name" value="Exonuc_VII_L"/>
</dbReference>
<comment type="function">
    <text evidence="5">Bidirectionally degrades single-stranded DNA into large acid-insoluble oligonucleotides, which are then degraded further into small acid-soluble oligonucleotides.</text>
</comment>
<protein>
    <recommendedName>
        <fullName evidence="5">Exodeoxyribonuclease 7 large subunit</fullName>
        <ecNumber evidence="5">3.1.11.6</ecNumber>
    </recommendedName>
    <alternativeName>
        <fullName evidence="5">Exodeoxyribonuclease VII large subunit</fullName>
        <shortName evidence="5">Exonuclease VII large subunit</shortName>
    </alternativeName>
</protein>
<dbReference type="CDD" id="cd04489">
    <property type="entry name" value="ExoVII_LU_OBF"/>
    <property type="match status" value="1"/>
</dbReference>
<evidence type="ECO:0000256" key="4">
    <source>
        <dbReference type="ARBA" id="ARBA00022839"/>
    </source>
</evidence>
<dbReference type="HAMAP" id="MF_00378">
    <property type="entry name" value="Exonuc_7_L"/>
    <property type="match status" value="1"/>
</dbReference>
<evidence type="ECO:0000256" key="6">
    <source>
        <dbReference type="RuleBase" id="RU004355"/>
    </source>
</evidence>
<evidence type="ECO:0000256" key="2">
    <source>
        <dbReference type="ARBA" id="ARBA00022722"/>
    </source>
</evidence>
<dbReference type="EMBL" id="FOJY01000002">
    <property type="protein sequence ID" value="SFA79527.1"/>
    <property type="molecule type" value="Genomic_DNA"/>
</dbReference>
<dbReference type="STRING" id="1120918.SAMN05216249_102181"/>
<dbReference type="PANTHER" id="PTHR30008:SF0">
    <property type="entry name" value="EXODEOXYRIBONUCLEASE 7 LARGE SUBUNIT"/>
    <property type="match status" value="1"/>
</dbReference>